<reference evidence="3" key="2">
    <citation type="submission" date="2020-09" db="EMBL/GenBank/DDBJ databases">
        <authorList>
            <person name="Sun Q."/>
            <person name="Ohkuma M."/>
        </authorList>
    </citation>
    <scope>NUCLEOTIDE SEQUENCE</scope>
    <source>
        <strain evidence="3">JCM 3051</strain>
    </source>
</reference>
<dbReference type="InterPro" id="IPR009061">
    <property type="entry name" value="DNA-bd_dom_put_sf"/>
</dbReference>
<dbReference type="PANTHER" id="PTHR30204">
    <property type="entry name" value="REDOX-CYCLING DRUG-SENSING TRANSCRIPTIONAL ACTIVATOR SOXR"/>
    <property type="match status" value="1"/>
</dbReference>
<reference evidence="3" key="1">
    <citation type="journal article" date="2014" name="Int. J. Syst. Evol. Microbiol.">
        <title>Complete genome sequence of Corynebacterium casei LMG S-19264T (=DSM 44701T), isolated from a smear-ripened cheese.</title>
        <authorList>
            <consortium name="US DOE Joint Genome Institute (JGI-PGF)"/>
            <person name="Walter F."/>
            <person name="Albersmeier A."/>
            <person name="Kalinowski J."/>
            <person name="Ruckert C."/>
        </authorList>
    </citation>
    <scope>NUCLEOTIDE SEQUENCE</scope>
    <source>
        <strain evidence="3">JCM 3051</strain>
    </source>
</reference>
<gene>
    <name evidence="3" type="ORF">GCM10010102_25100</name>
</gene>
<dbReference type="AlphaFoldDB" id="A0A8H9GJ17"/>
<evidence type="ECO:0000313" key="4">
    <source>
        <dbReference type="Proteomes" id="UP000655589"/>
    </source>
</evidence>
<sequence length="254" mass="27522">MRNLQTAVRLRPVDLAREHGLSTQAVRNYEAAGILPPADRTDTGYRAYTPRHAQALRVFLALLPGHGHGTAAAILRAVHDGDEAGALRLVDETHAQLLADRRTLRAVEDALRGLEPDARRAPHRGETFIGPLASRLRIRPATLRQWERAGLVRPRRDPATGYRVYDAAAVRDAELTHLLRRGGYRLEQIAQLVEQVRTAGGLEPLAGTLAGWHDRLTVRGRALLGGAAALEAYLRRYGSDGPVSGAAPAAAPPA</sequence>
<dbReference type="GO" id="GO:0003700">
    <property type="term" value="F:DNA-binding transcription factor activity"/>
    <property type="evidence" value="ECO:0007669"/>
    <property type="project" value="InterPro"/>
</dbReference>
<evidence type="ECO:0000259" key="2">
    <source>
        <dbReference type="PROSITE" id="PS50937"/>
    </source>
</evidence>
<dbReference type="PROSITE" id="PS50937">
    <property type="entry name" value="HTH_MERR_2"/>
    <property type="match status" value="2"/>
</dbReference>
<dbReference type="CDD" id="cd04773">
    <property type="entry name" value="HTH_TioE_rpt2"/>
    <property type="match status" value="1"/>
</dbReference>
<dbReference type="Pfam" id="PF13411">
    <property type="entry name" value="MerR_1"/>
    <property type="match status" value="1"/>
</dbReference>
<evidence type="ECO:0000313" key="3">
    <source>
        <dbReference type="EMBL" id="GGM28264.1"/>
    </source>
</evidence>
<organism evidence="3 4">
    <name type="scientific">Promicromonospora citrea</name>
    <dbReference type="NCBI Taxonomy" id="43677"/>
    <lineage>
        <taxon>Bacteria</taxon>
        <taxon>Bacillati</taxon>
        <taxon>Actinomycetota</taxon>
        <taxon>Actinomycetes</taxon>
        <taxon>Micrococcales</taxon>
        <taxon>Promicromonosporaceae</taxon>
        <taxon>Promicromonospora</taxon>
    </lineage>
</organism>
<dbReference type="Proteomes" id="UP000655589">
    <property type="component" value="Unassembled WGS sequence"/>
</dbReference>
<evidence type="ECO:0000256" key="1">
    <source>
        <dbReference type="ARBA" id="ARBA00023125"/>
    </source>
</evidence>
<name>A0A8H9GJ17_9MICO</name>
<proteinExistence type="predicted"/>
<feature type="domain" description="HTH merR-type" evidence="2">
    <location>
        <begin position="15"/>
        <end position="58"/>
    </location>
</feature>
<dbReference type="EMBL" id="BMPT01000009">
    <property type="protein sequence ID" value="GGM28264.1"/>
    <property type="molecule type" value="Genomic_DNA"/>
</dbReference>
<keyword evidence="4" id="KW-1185">Reference proteome</keyword>
<dbReference type="Pfam" id="PF00376">
    <property type="entry name" value="MerR"/>
    <property type="match status" value="1"/>
</dbReference>
<dbReference type="PANTHER" id="PTHR30204:SF93">
    <property type="entry name" value="HTH MERR-TYPE DOMAIN-CONTAINING PROTEIN"/>
    <property type="match status" value="1"/>
</dbReference>
<dbReference type="SUPFAM" id="SSF46955">
    <property type="entry name" value="Putative DNA-binding domain"/>
    <property type="match status" value="2"/>
</dbReference>
<protein>
    <submittedName>
        <fullName evidence="3">MerR family transcriptional regulator</fullName>
    </submittedName>
</protein>
<dbReference type="GO" id="GO:0003677">
    <property type="term" value="F:DNA binding"/>
    <property type="evidence" value="ECO:0007669"/>
    <property type="project" value="UniProtKB-KW"/>
</dbReference>
<dbReference type="InterPro" id="IPR047057">
    <property type="entry name" value="MerR_fam"/>
</dbReference>
<dbReference type="RefSeq" id="WP_229785473.1">
    <property type="nucleotide sequence ID" value="NZ_BMPT01000009.1"/>
</dbReference>
<dbReference type="InterPro" id="IPR000551">
    <property type="entry name" value="MerR-type_HTH_dom"/>
</dbReference>
<feature type="domain" description="HTH merR-type" evidence="2">
    <location>
        <begin position="129"/>
        <end position="195"/>
    </location>
</feature>
<dbReference type="Gene3D" id="1.10.1660.10">
    <property type="match status" value="2"/>
</dbReference>
<dbReference type="SMART" id="SM00422">
    <property type="entry name" value="HTH_MERR"/>
    <property type="match status" value="2"/>
</dbReference>
<keyword evidence="1" id="KW-0238">DNA-binding</keyword>
<comment type="caution">
    <text evidence="3">The sequence shown here is derived from an EMBL/GenBank/DDBJ whole genome shotgun (WGS) entry which is preliminary data.</text>
</comment>
<accession>A0A8H9GJ17</accession>